<keyword evidence="8" id="KW-0131">Cell cycle</keyword>
<evidence type="ECO:0000256" key="4">
    <source>
        <dbReference type="ARBA" id="ARBA00022723"/>
    </source>
</evidence>
<feature type="domain" description="N-acetyltransferase ESCO acetyl-transferase" evidence="12">
    <location>
        <begin position="233"/>
        <end position="301"/>
    </location>
</feature>
<dbReference type="InterPro" id="IPR028009">
    <property type="entry name" value="ESCO_Acetyltransf_dom"/>
</dbReference>
<dbReference type="PANTHER" id="PTHR45884">
    <property type="entry name" value="N-ACETYLTRANSFERASE ECO"/>
    <property type="match status" value="1"/>
</dbReference>
<comment type="caution">
    <text evidence="13">The sequence shown here is derived from an EMBL/GenBank/DDBJ whole genome shotgun (WGS) entry which is preliminary data.</text>
</comment>
<evidence type="ECO:0000259" key="12">
    <source>
        <dbReference type="Pfam" id="PF13880"/>
    </source>
</evidence>
<keyword evidence="6" id="KW-0862">Zinc</keyword>
<evidence type="ECO:0000259" key="11">
    <source>
        <dbReference type="Pfam" id="PF13878"/>
    </source>
</evidence>
<name>A0A8K1CLM0_PYTOL</name>
<feature type="region of interest" description="Disordered" evidence="10">
    <location>
        <begin position="12"/>
        <end position="79"/>
    </location>
</feature>
<keyword evidence="3" id="KW-0808">Transferase</keyword>
<evidence type="ECO:0000256" key="3">
    <source>
        <dbReference type="ARBA" id="ARBA00022679"/>
    </source>
</evidence>
<dbReference type="GO" id="GO:0061733">
    <property type="term" value="F:protein-lysine-acetyltransferase activity"/>
    <property type="evidence" value="ECO:0007669"/>
    <property type="project" value="TreeGrafter"/>
</dbReference>
<keyword evidence="4" id="KW-0479">Metal-binding</keyword>
<proteinExistence type="inferred from homology"/>
<dbReference type="Pfam" id="PF13878">
    <property type="entry name" value="zf-C2H2_3"/>
    <property type="match status" value="1"/>
</dbReference>
<dbReference type="OrthoDB" id="428854at2759"/>
<keyword evidence="9" id="KW-0012">Acyltransferase</keyword>
<organism evidence="13 14">
    <name type="scientific">Pythium oligandrum</name>
    <name type="common">Mycoparasitic fungus</name>
    <dbReference type="NCBI Taxonomy" id="41045"/>
    <lineage>
        <taxon>Eukaryota</taxon>
        <taxon>Sar</taxon>
        <taxon>Stramenopiles</taxon>
        <taxon>Oomycota</taxon>
        <taxon>Peronosporomycetes</taxon>
        <taxon>Pythiales</taxon>
        <taxon>Pythiaceae</taxon>
        <taxon>Pythium</taxon>
    </lineage>
</organism>
<dbReference type="Gene3D" id="3.40.630.30">
    <property type="match status" value="1"/>
</dbReference>
<dbReference type="GO" id="GO:0008270">
    <property type="term" value="F:zinc ion binding"/>
    <property type="evidence" value="ECO:0007669"/>
    <property type="project" value="UniProtKB-KW"/>
</dbReference>
<sequence length="302" mass="33769">MDVNDVLMRRAKLTPIKRKRATSTPKKVTPASKTSTTMSIMRFSKPLDKLSRPSASAKAAASRPSSPRSSISNASFESPQATAPTTQAYIDLGQKDFGKHVTCRLCGLLYTAGQEEDELEHQRFCKKQKKGITMNKWKAERVHKTFTSCNGRVLEIRAGDPLLHIKKLLEVKELLDDALGFVEEDVFLSRGHFLFIIDKQVVGCTTVERIETAFHLSSSTGRLEEDSALGEPVPAVLGIAQIWVHPEYRRHKVASRMLDVVRDKYIYGIRITKSQMAFSQPTNNGRALAKAYLAPHPVLVYD</sequence>
<evidence type="ECO:0008006" key="15">
    <source>
        <dbReference type="Google" id="ProtNLM"/>
    </source>
</evidence>
<evidence type="ECO:0000256" key="1">
    <source>
        <dbReference type="ARBA" id="ARBA00004123"/>
    </source>
</evidence>
<dbReference type="EMBL" id="SPLM01000038">
    <property type="protein sequence ID" value="TMW65208.1"/>
    <property type="molecule type" value="Genomic_DNA"/>
</dbReference>
<keyword evidence="5" id="KW-0863">Zinc-finger</keyword>
<evidence type="ECO:0000313" key="13">
    <source>
        <dbReference type="EMBL" id="TMW65208.1"/>
    </source>
</evidence>
<comment type="subcellular location">
    <subcellularLocation>
        <location evidence="1">Nucleus</location>
    </subcellularLocation>
</comment>
<dbReference type="Pfam" id="PF13880">
    <property type="entry name" value="Acetyltransf_13"/>
    <property type="match status" value="1"/>
</dbReference>
<dbReference type="Proteomes" id="UP000794436">
    <property type="component" value="Unassembled WGS sequence"/>
</dbReference>
<feature type="domain" description="N-acetyltransferase ESCO zinc-finger" evidence="11">
    <location>
        <begin position="87"/>
        <end position="127"/>
    </location>
</feature>
<reference evidence="13" key="1">
    <citation type="submission" date="2019-03" db="EMBL/GenBank/DDBJ databases">
        <title>Long read genome sequence of the mycoparasitic Pythium oligandrum ATCC 38472 isolated from sugarbeet rhizosphere.</title>
        <authorList>
            <person name="Gaulin E."/>
        </authorList>
    </citation>
    <scope>NUCLEOTIDE SEQUENCE</scope>
    <source>
        <strain evidence="13">ATCC 38472_TT</strain>
    </source>
</reference>
<feature type="compositionally biased region" description="Polar residues" evidence="10">
    <location>
        <begin position="22"/>
        <end position="39"/>
    </location>
</feature>
<evidence type="ECO:0000256" key="7">
    <source>
        <dbReference type="ARBA" id="ARBA00023242"/>
    </source>
</evidence>
<evidence type="ECO:0000256" key="2">
    <source>
        <dbReference type="ARBA" id="ARBA00005816"/>
    </source>
</evidence>
<accession>A0A8K1CLM0</accession>
<feature type="compositionally biased region" description="Low complexity" evidence="10">
    <location>
        <begin position="52"/>
        <end position="75"/>
    </location>
</feature>
<dbReference type="InterPro" id="IPR028005">
    <property type="entry name" value="AcTrfase_ESCO_Znf_dom"/>
</dbReference>
<feature type="compositionally biased region" description="Basic residues" evidence="10">
    <location>
        <begin position="12"/>
        <end position="21"/>
    </location>
</feature>
<dbReference type="PANTHER" id="PTHR45884:SF2">
    <property type="entry name" value="N-ACETYLTRANSFERASE ECO"/>
    <property type="match status" value="1"/>
</dbReference>
<evidence type="ECO:0000313" key="14">
    <source>
        <dbReference type="Proteomes" id="UP000794436"/>
    </source>
</evidence>
<evidence type="ECO:0000256" key="10">
    <source>
        <dbReference type="SAM" id="MobiDB-lite"/>
    </source>
</evidence>
<dbReference type="InterPro" id="IPR016181">
    <property type="entry name" value="Acyl_CoA_acyltransferase"/>
</dbReference>
<evidence type="ECO:0000256" key="8">
    <source>
        <dbReference type="ARBA" id="ARBA00023306"/>
    </source>
</evidence>
<evidence type="ECO:0000256" key="5">
    <source>
        <dbReference type="ARBA" id="ARBA00022771"/>
    </source>
</evidence>
<evidence type="ECO:0000256" key="6">
    <source>
        <dbReference type="ARBA" id="ARBA00022833"/>
    </source>
</evidence>
<protein>
    <recommendedName>
        <fullName evidence="15">N-acetyltransferase</fullName>
    </recommendedName>
</protein>
<dbReference type="SUPFAM" id="SSF55729">
    <property type="entry name" value="Acyl-CoA N-acyltransferases (Nat)"/>
    <property type="match status" value="1"/>
</dbReference>
<dbReference type="GO" id="GO:0007064">
    <property type="term" value="P:mitotic sister chromatid cohesion"/>
    <property type="evidence" value="ECO:0007669"/>
    <property type="project" value="TreeGrafter"/>
</dbReference>
<gene>
    <name evidence="13" type="ORF">Poli38472_009375</name>
</gene>
<dbReference type="AlphaFoldDB" id="A0A8K1CLM0"/>
<comment type="similarity">
    <text evidence="2">Belongs to the acetyltransferase family. ECO subfamily.</text>
</comment>
<dbReference type="GO" id="GO:0005634">
    <property type="term" value="C:nucleus"/>
    <property type="evidence" value="ECO:0007669"/>
    <property type="project" value="UniProtKB-SubCell"/>
</dbReference>
<dbReference type="CDD" id="cd04301">
    <property type="entry name" value="NAT_SF"/>
    <property type="match status" value="1"/>
</dbReference>
<keyword evidence="14" id="KW-1185">Reference proteome</keyword>
<dbReference type="GO" id="GO:0000785">
    <property type="term" value="C:chromatin"/>
    <property type="evidence" value="ECO:0007669"/>
    <property type="project" value="TreeGrafter"/>
</dbReference>
<evidence type="ECO:0000256" key="9">
    <source>
        <dbReference type="ARBA" id="ARBA00023315"/>
    </source>
</evidence>
<keyword evidence="7" id="KW-0539">Nucleus</keyword>